<proteinExistence type="predicted"/>
<dbReference type="InterPro" id="IPR011249">
    <property type="entry name" value="Metalloenz_LuxS/M16"/>
</dbReference>
<dbReference type="AlphaFoldDB" id="A0A1F5RD05"/>
<dbReference type="Pfam" id="PF00675">
    <property type="entry name" value="Peptidase_M16"/>
    <property type="match status" value="1"/>
</dbReference>
<gene>
    <name evidence="4" type="ORF">A2024_02725</name>
</gene>
<evidence type="ECO:0000313" key="4">
    <source>
        <dbReference type="EMBL" id="OGF11923.1"/>
    </source>
</evidence>
<protein>
    <recommendedName>
        <fullName evidence="6">Peptidase M16</fullName>
    </recommendedName>
</protein>
<reference evidence="4 5" key="1">
    <citation type="journal article" date="2016" name="Nat. Commun.">
        <title>Thousands of microbial genomes shed light on interconnected biogeochemical processes in an aquifer system.</title>
        <authorList>
            <person name="Anantharaman K."/>
            <person name="Brown C.T."/>
            <person name="Hug L.A."/>
            <person name="Sharon I."/>
            <person name="Castelle C.J."/>
            <person name="Probst A.J."/>
            <person name="Thomas B.C."/>
            <person name="Singh A."/>
            <person name="Wilkins M.J."/>
            <person name="Karaoz U."/>
            <person name="Brodie E.L."/>
            <person name="Williams K.H."/>
            <person name="Hubbard S.S."/>
            <person name="Banfield J.F."/>
        </authorList>
    </citation>
    <scope>NUCLEOTIDE SEQUENCE [LARGE SCALE GENOMIC DNA]</scope>
</reference>
<name>A0A1F5RD05_9BACT</name>
<comment type="caution">
    <text evidence="4">The sequence shown here is derived from an EMBL/GenBank/DDBJ whole genome shotgun (WGS) entry which is preliminary data.</text>
</comment>
<accession>A0A1F5RD05</accession>
<dbReference type="SUPFAM" id="SSF63411">
    <property type="entry name" value="LuxS/MPP-like metallohydrolase"/>
    <property type="match status" value="2"/>
</dbReference>
<dbReference type="EMBL" id="MFFM01000034">
    <property type="protein sequence ID" value="OGF11923.1"/>
    <property type="molecule type" value="Genomic_DNA"/>
</dbReference>
<sequence length="452" mass="50247">MRKMFFAVALFLAAAGMVSAQNIWTPPQPKRIVLKNGLTILLLENHQLPVISAEVMVKAGSVTDPAGYAGLANFTIEMLAKGTDSRSALDIADNFDFVGAQFAVKCDYDAAFISLTTLAKDFNRTVPVLFELLTKPAFDSLETGRLKAELLSAIEAKGDRPNTQSAEAFNLMLFKDHPYAHPGMGDAESVSRISRQDLAGYHQKYYAPNNCIISLVGDFKSSQIKRILEQNLGNWAARNMPQSILPEIPPIGQPRALLINRQINQAYINLGFLGPKRSDPDYQAIRVMNYILGGGGFVSRLVKNIRMAQGLAYDVDSYYDPRSDFGPYILSVQTKCASADTAIKSLIAEMRLIQSQPVSEEELKEAQDYIRGSYPFRFETSGQTARQFLYLELYDLGADYFRQDMQKTLQVTQADVMAAAKKYLKPDNFLLAMVTDTSQTKLNIPGLKIEKQ</sequence>
<dbReference type="GO" id="GO:0046872">
    <property type="term" value="F:metal ion binding"/>
    <property type="evidence" value="ECO:0007669"/>
    <property type="project" value="InterPro"/>
</dbReference>
<evidence type="ECO:0000256" key="1">
    <source>
        <dbReference type="SAM" id="SignalP"/>
    </source>
</evidence>
<dbReference type="Proteomes" id="UP000177230">
    <property type="component" value="Unassembled WGS sequence"/>
</dbReference>
<dbReference type="Gene3D" id="3.30.830.10">
    <property type="entry name" value="Metalloenzyme, LuxS/M16 peptidase-like"/>
    <property type="match status" value="2"/>
</dbReference>
<keyword evidence="1" id="KW-0732">Signal</keyword>
<evidence type="ECO:0000313" key="5">
    <source>
        <dbReference type="Proteomes" id="UP000177230"/>
    </source>
</evidence>
<feature type="domain" description="Peptidase M16 C-terminal" evidence="3">
    <location>
        <begin position="193"/>
        <end position="368"/>
    </location>
</feature>
<dbReference type="InterPro" id="IPR007863">
    <property type="entry name" value="Peptidase_M16_C"/>
</dbReference>
<dbReference type="InterPro" id="IPR011765">
    <property type="entry name" value="Pept_M16_N"/>
</dbReference>
<dbReference type="PANTHER" id="PTHR11851">
    <property type="entry name" value="METALLOPROTEASE"/>
    <property type="match status" value="1"/>
</dbReference>
<feature type="signal peptide" evidence="1">
    <location>
        <begin position="1"/>
        <end position="20"/>
    </location>
</feature>
<feature type="domain" description="Peptidase M16 N-terminal" evidence="2">
    <location>
        <begin position="41"/>
        <end position="180"/>
    </location>
</feature>
<feature type="chain" id="PRO_5009520695" description="Peptidase M16" evidence="1">
    <location>
        <begin position="21"/>
        <end position="452"/>
    </location>
</feature>
<evidence type="ECO:0000259" key="2">
    <source>
        <dbReference type="Pfam" id="PF00675"/>
    </source>
</evidence>
<organism evidence="4 5">
    <name type="scientific">Candidatus Edwardsbacteria bacterium GWF2_54_11</name>
    <dbReference type="NCBI Taxonomy" id="1817851"/>
    <lineage>
        <taxon>Bacteria</taxon>
        <taxon>Candidatus Edwardsiibacteriota</taxon>
    </lineage>
</organism>
<dbReference type="InterPro" id="IPR050361">
    <property type="entry name" value="MPP/UQCRC_Complex"/>
</dbReference>
<evidence type="ECO:0000259" key="3">
    <source>
        <dbReference type="Pfam" id="PF05193"/>
    </source>
</evidence>
<evidence type="ECO:0008006" key="6">
    <source>
        <dbReference type="Google" id="ProtNLM"/>
    </source>
</evidence>
<dbReference type="PANTHER" id="PTHR11851:SF224">
    <property type="entry name" value="PROCESSING PROTEASE"/>
    <property type="match status" value="1"/>
</dbReference>
<dbReference type="Pfam" id="PF05193">
    <property type="entry name" value="Peptidase_M16_C"/>
    <property type="match status" value="1"/>
</dbReference>